<dbReference type="Pfam" id="PF02801">
    <property type="entry name" value="Ketoacyl-synt_C"/>
    <property type="match status" value="1"/>
</dbReference>
<comment type="similarity">
    <text evidence="1 4">Belongs to the thiolase-like superfamily. Beta-ketoacyl-ACP synthases family.</text>
</comment>
<dbReference type="Proteomes" id="UP001499884">
    <property type="component" value="Unassembled WGS sequence"/>
</dbReference>
<keyword evidence="3" id="KW-0012">Acyltransferase</keyword>
<evidence type="ECO:0000256" key="4">
    <source>
        <dbReference type="RuleBase" id="RU003694"/>
    </source>
</evidence>
<evidence type="ECO:0000256" key="1">
    <source>
        <dbReference type="ARBA" id="ARBA00008467"/>
    </source>
</evidence>
<sequence length="457" mass="46829">MPTTTPYAAARTSAGAGTPATSPMPGDAPAGAAYDRRGAAPLITGMGVVAPNGLGTRAWWRATVEGRSGIGPVTLFDASGYPSRLAGEIPDYDPTAHVPSRLLPQTDRMTRLALYAAAEAFADAGIDPAALPGYAAGVVTASTAGGFEFGQRELQALWSKGSRFVSVYQAFAWFYAVNTGQISIRHQLRGPGGVLVSDSTGGHGALAEARRHLRTDTHTLLAGGIDSTLCPWAWTAHLSTGTLSTGDDPATAYRPYACDPTGQIIGEGGALLVLEDPATARARGARSYGALTGYATAFDPVPDRPDGLIRAMQQALSDAGLDTGDIDIVFLDAAGTAAADRAESEALRDLFGPHGVPATAPKTMTGRLGAGQGALDIATALRALRYGTVPPTVNTVPDPRHDLDLVTGRPRRAPLTHALVIGRGHGGFNAATVLSAEPAVPGAAGNPSGAQENGGQR</sequence>
<gene>
    <name evidence="7" type="ORF">GCM10023082_25100</name>
</gene>
<dbReference type="Pfam" id="PF00109">
    <property type="entry name" value="ketoacyl-synt"/>
    <property type="match status" value="1"/>
</dbReference>
<evidence type="ECO:0000313" key="8">
    <source>
        <dbReference type="Proteomes" id="UP001499884"/>
    </source>
</evidence>
<name>A0ABP7EWG3_9ACTN</name>
<dbReference type="Gene3D" id="3.40.47.10">
    <property type="match status" value="2"/>
</dbReference>
<organism evidence="7 8">
    <name type="scientific">Streptomyces tremellae</name>
    <dbReference type="NCBI Taxonomy" id="1124239"/>
    <lineage>
        <taxon>Bacteria</taxon>
        <taxon>Bacillati</taxon>
        <taxon>Actinomycetota</taxon>
        <taxon>Actinomycetes</taxon>
        <taxon>Kitasatosporales</taxon>
        <taxon>Streptomycetaceae</taxon>
        <taxon>Streptomyces</taxon>
    </lineage>
</organism>
<evidence type="ECO:0000256" key="2">
    <source>
        <dbReference type="ARBA" id="ARBA00022679"/>
    </source>
</evidence>
<accession>A0ABP7EWG3</accession>
<dbReference type="InterPro" id="IPR016039">
    <property type="entry name" value="Thiolase-like"/>
</dbReference>
<dbReference type="InterPro" id="IPR014031">
    <property type="entry name" value="Ketoacyl_synth_C"/>
</dbReference>
<dbReference type="EMBL" id="BAABEP010000013">
    <property type="protein sequence ID" value="GAA3726087.1"/>
    <property type="molecule type" value="Genomic_DNA"/>
</dbReference>
<comment type="caution">
    <text evidence="7">The sequence shown here is derived from an EMBL/GenBank/DDBJ whole genome shotgun (WGS) entry which is preliminary data.</text>
</comment>
<keyword evidence="2 4" id="KW-0808">Transferase</keyword>
<evidence type="ECO:0000256" key="5">
    <source>
        <dbReference type="SAM" id="MobiDB-lite"/>
    </source>
</evidence>
<dbReference type="InterPro" id="IPR000794">
    <property type="entry name" value="Beta-ketoacyl_synthase"/>
</dbReference>
<feature type="region of interest" description="Disordered" evidence="5">
    <location>
        <begin position="1"/>
        <end position="31"/>
    </location>
</feature>
<feature type="domain" description="Ketosynthase family 3 (KS3)" evidence="6">
    <location>
        <begin position="38"/>
        <end position="436"/>
    </location>
</feature>
<dbReference type="InterPro" id="IPR014030">
    <property type="entry name" value="Ketoacyl_synth_N"/>
</dbReference>
<evidence type="ECO:0000256" key="3">
    <source>
        <dbReference type="ARBA" id="ARBA00023315"/>
    </source>
</evidence>
<evidence type="ECO:0000313" key="7">
    <source>
        <dbReference type="EMBL" id="GAA3726087.1"/>
    </source>
</evidence>
<dbReference type="CDD" id="cd00832">
    <property type="entry name" value="CLF"/>
    <property type="match status" value="1"/>
</dbReference>
<dbReference type="SUPFAM" id="SSF53901">
    <property type="entry name" value="Thiolase-like"/>
    <property type="match status" value="2"/>
</dbReference>
<proteinExistence type="inferred from homology"/>
<keyword evidence="8" id="KW-1185">Reference proteome</keyword>
<dbReference type="InterPro" id="IPR020841">
    <property type="entry name" value="PKS_Beta-ketoAc_synthase_dom"/>
</dbReference>
<dbReference type="PANTHER" id="PTHR11712">
    <property type="entry name" value="POLYKETIDE SYNTHASE-RELATED"/>
    <property type="match status" value="1"/>
</dbReference>
<dbReference type="PANTHER" id="PTHR11712:SF322">
    <property type="entry name" value="POLYKETIDE BETA-KETOACYL SYNTHASE 2-RELATED"/>
    <property type="match status" value="1"/>
</dbReference>
<evidence type="ECO:0000259" key="6">
    <source>
        <dbReference type="PROSITE" id="PS52004"/>
    </source>
</evidence>
<protein>
    <submittedName>
        <fullName evidence="7">Ketosynthase chain-length factor</fullName>
    </submittedName>
</protein>
<dbReference type="PROSITE" id="PS52004">
    <property type="entry name" value="KS3_2"/>
    <property type="match status" value="1"/>
</dbReference>
<reference evidence="8" key="1">
    <citation type="journal article" date="2019" name="Int. J. Syst. Evol. Microbiol.">
        <title>The Global Catalogue of Microorganisms (GCM) 10K type strain sequencing project: providing services to taxonomists for standard genome sequencing and annotation.</title>
        <authorList>
            <consortium name="The Broad Institute Genomics Platform"/>
            <consortium name="The Broad Institute Genome Sequencing Center for Infectious Disease"/>
            <person name="Wu L."/>
            <person name="Ma J."/>
        </authorList>
    </citation>
    <scope>NUCLEOTIDE SEQUENCE [LARGE SCALE GENOMIC DNA]</scope>
    <source>
        <strain evidence="8">JCM 30846</strain>
    </source>
</reference>